<dbReference type="CDD" id="cd03187">
    <property type="entry name" value="GST_C_Phi"/>
    <property type="match status" value="1"/>
</dbReference>
<keyword evidence="3" id="KW-0808">Transferase</keyword>
<evidence type="ECO:0000313" key="7">
    <source>
        <dbReference type="EMBL" id="KAF8660582.1"/>
    </source>
</evidence>
<feature type="domain" description="GST N-terminal" evidence="5">
    <location>
        <begin position="34"/>
        <end position="115"/>
    </location>
</feature>
<dbReference type="EMBL" id="JACEFO010002437">
    <property type="protein sequence ID" value="KAF8660582.1"/>
    <property type="molecule type" value="Genomic_DNA"/>
</dbReference>
<dbReference type="FunFam" id="3.40.30.10:FF:000016">
    <property type="entry name" value="Glutathione S-transferase F2"/>
    <property type="match status" value="1"/>
</dbReference>
<evidence type="ECO:0000313" key="8">
    <source>
        <dbReference type="Proteomes" id="UP000636709"/>
    </source>
</evidence>
<dbReference type="SFLD" id="SFLDG01154">
    <property type="entry name" value="Main.5:_Phi-like"/>
    <property type="match status" value="1"/>
</dbReference>
<evidence type="ECO:0000256" key="2">
    <source>
        <dbReference type="ARBA" id="ARBA00012452"/>
    </source>
</evidence>
<dbReference type="Gene3D" id="3.40.30.10">
    <property type="entry name" value="Glutaredoxin"/>
    <property type="match status" value="1"/>
</dbReference>
<name>A0A835AB25_9POAL</name>
<dbReference type="Gene3D" id="1.20.1050.10">
    <property type="match status" value="1"/>
</dbReference>
<dbReference type="OrthoDB" id="422574at2759"/>
<protein>
    <recommendedName>
        <fullName evidence="2">glutathione transferase</fullName>
        <ecNumber evidence="2">2.5.1.18</ecNumber>
    </recommendedName>
</protein>
<dbReference type="SFLD" id="SFLDS00019">
    <property type="entry name" value="Glutathione_Transferase_(cytos"/>
    <property type="match status" value="1"/>
</dbReference>
<feature type="domain" description="GST C-terminal" evidence="6">
    <location>
        <begin position="119"/>
        <end position="245"/>
    </location>
</feature>
<dbReference type="Pfam" id="PF02798">
    <property type="entry name" value="GST_N"/>
    <property type="match status" value="1"/>
</dbReference>
<dbReference type="InterPro" id="IPR040079">
    <property type="entry name" value="Glutathione_S-Trfase"/>
</dbReference>
<dbReference type="InterPro" id="IPR004046">
    <property type="entry name" value="GST_C"/>
</dbReference>
<dbReference type="Proteomes" id="UP000636709">
    <property type="component" value="Unassembled WGS sequence"/>
</dbReference>
<dbReference type="InterPro" id="IPR036249">
    <property type="entry name" value="Thioredoxin-like_sf"/>
</dbReference>
<gene>
    <name evidence="7" type="ORF">HU200_057607</name>
</gene>
<reference evidence="7" key="1">
    <citation type="submission" date="2020-07" db="EMBL/GenBank/DDBJ databases">
        <title>Genome sequence and genetic diversity analysis of an under-domesticated orphan crop, white fonio (Digitaria exilis).</title>
        <authorList>
            <person name="Bennetzen J.L."/>
            <person name="Chen S."/>
            <person name="Ma X."/>
            <person name="Wang X."/>
            <person name="Yssel A.E.J."/>
            <person name="Chaluvadi S.R."/>
            <person name="Johnson M."/>
            <person name="Gangashetty P."/>
            <person name="Hamidou F."/>
            <person name="Sanogo M.D."/>
            <person name="Zwaenepoel A."/>
            <person name="Wallace J."/>
            <person name="Van De Peer Y."/>
            <person name="Van Deynze A."/>
        </authorList>
    </citation>
    <scope>NUCLEOTIDE SEQUENCE</scope>
    <source>
        <tissue evidence="7">Leaves</tissue>
    </source>
</reference>
<dbReference type="CDD" id="cd03053">
    <property type="entry name" value="GST_N_Phi"/>
    <property type="match status" value="1"/>
</dbReference>
<dbReference type="GO" id="GO:0006749">
    <property type="term" value="P:glutathione metabolic process"/>
    <property type="evidence" value="ECO:0007669"/>
    <property type="project" value="TreeGrafter"/>
</dbReference>
<proteinExistence type="inferred from homology"/>
<comment type="caution">
    <text evidence="7">The sequence shown here is derived from an EMBL/GenBank/DDBJ whole genome shotgun (WGS) entry which is preliminary data.</text>
</comment>
<comment type="similarity">
    <text evidence="1">Belongs to the GST superfamily. Phi family.</text>
</comment>
<dbReference type="SUPFAM" id="SSF47616">
    <property type="entry name" value="GST C-terminal domain-like"/>
    <property type="match status" value="1"/>
</dbReference>
<evidence type="ECO:0000259" key="5">
    <source>
        <dbReference type="PROSITE" id="PS50404"/>
    </source>
</evidence>
<dbReference type="GO" id="GO:0004364">
    <property type="term" value="F:glutathione transferase activity"/>
    <property type="evidence" value="ECO:0007669"/>
    <property type="project" value="UniProtKB-EC"/>
</dbReference>
<dbReference type="EC" id="2.5.1.18" evidence="2"/>
<dbReference type="PROSITE" id="PS50405">
    <property type="entry name" value="GST_CTER"/>
    <property type="match status" value="1"/>
</dbReference>
<dbReference type="GO" id="GO:0043295">
    <property type="term" value="F:glutathione binding"/>
    <property type="evidence" value="ECO:0007669"/>
    <property type="project" value="TreeGrafter"/>
</dbReference>
<evidence type="ECO:0000256" key="1">
    <source>
        <dbReference type="ARBA" id="ARBA00010128"/>
    </source>
</evidence>
<dbReference type="PANTHER" id="PTHR43900">
    <property type="entry name" value="GLUTATHIONE S-TRANSFERASE RHO"/>
    <property type="match status" value="1"/>
</dbReference>
<comment type="catalytic activity">
    <reaction evidence="4">
        <text>RX + glutathione = an S-substituted glutathione + a halide anion + H(+)</text>
        <dbReference type="Rhea" id="RHEA:16437"/>
        <dbReference type="ChEBI" id="CHEBI:15378"/>
        <dbReference type="ChEBI" id="CHEBI:16042"/>
        <dbReference type="ChEBI" id="CHEBI:17792"/>
        <dbReference type="ChEBI" id="CHEBI:57925"/>
        <dbReference type="ChEBI" id="CHEBI:90779"/>
        <dbReference type="EC" id="2.5.1.18"/>
    </reaction>
</comment>
<dbReference type="InterPro" id="IPR034347">
    <property type="entry name" value="GST_Phi_C"/>
</dbReference>
<dbReference type="PROSITE" id="PS50404">
    <property type="entry name" value="GST_NTER"/>
    <property type="match status" value="1"/>
</dbReference>
<dbReference type="InterPro" id="IPR036282">
    <property type="entry name" value="Glutathione-S-Trfase_C_sf"/>
</dbReference>
<dbReference type="FunFam" id="1.20.1050.10:FF:000004">
    <property type="entry name" value="Glutathione S-transferase F2"/>
    <property type="match status" value="1"/>
</dbReference>
<evidence type="ECO:0000256" key="4">
    <source>
        <dbReference type="ARBA" id="ARBA00047960"/>
    </source>
</evidence>
<dbReference type="AlphaFoldDB" id="A0A835AB25"/>
<dbReference type="SFLD" id="SFLDG00358">
    <property type="entry name" value="Main_(cytGST)"/>
    <property type="match status" value="1"/>
</dbReference>
<dbReference type="GO" id="GO:0009635">
    <property type="term" value="P:response to herbicide"/>
    <property type="evidence" value="ECO:0007669"/>
    <property type="project" value="UniProtKB-ARBA"/>
</dbReference>
<keyword evidence="8" id="KW-1185">Reference proteome</keyword>
<sequence length="253" mass="28257">MTTTNPHSQVAKNIVYNNPIATDEQSKSSSVSMAPMKLYGWVVSPWMGRVRVCLEEAGVEYEVVPMSRSGGDHRRPEHLARNPFGEIPVLEDGDLTLYQSRAIARYIFRKYKPELLGEGLKESATVDMWVEVESHQLEPVLLNIVANCIIKPYIGLDRDQAAVDESLGKLRTLLPVYEARLSACKYLAGDDVTAADLCHFGFMRYFMASEYAGVVDAYSHIKAWWDALLERPAVKKVIADMPPDFGFGSGNIP</sequence>
<evidence type="ECO:0000256" key="3">
    <source>
        <dbReference type="ARBA" id="ARBA00022679"/>
    </source>
</evidence>
<dbReference type="PANTHER" id="PTHR43900:SF89">
    <property type="entry name" value="GLUTATHIONE TRANSFERASE"/>
    <property type="match status" value="1"/>
</dbReference>
<dbReference type="GO" id="GO:0005737">
    <property type="term" value="C:cytoplasm"/>
    <property type="evidence" value="ECO:0007669"/>
    <property type="project" value="TreeGrafter"/>
</dbReference>
<dbReference type="InterPro" id="IPR004045">
    <property type="entry name" value="Glutathione_S-Trfase_N"/>
</dbReference>
<dbReference type="Pfam" id="PF00043">
    <property type="entry name" value="GST_C"/>
    <property type="match status" value="1"/>
</dbReference>
<accession>A0A835AB25</accession>
<evidence type="ECO:0000259" key="6">
    <source>
        <dbReference type="PROSITE" id="PS50405"/>
    </source>
</evidence>
<organism evidence="7 8">
    <name type="scientific">Digitaria exilis</name>
    <dbReference type="NCBI Taxonomy" id="1010633"/>
    <lineage>
        <taxon>Eukaryota</taxon>
        <taxon>Viridiplantae</taxon>
        <taxon>Streptophyta</taxon>
        <taxon>Embryophyta</taxon>
        <taxon>Tracheophyta</taxon>
        <taxon>Spermatophyta</taxon>
        <taxon>Magnoliopsida</taxon>
        <taxon>Liliopsida</taxon>
        <taxon>Poales</taxon>
        <taxon>Poaceae</taxon>
        <taxon>PACMAD clade</taxon>
        <taxon>Panicoideae</taxon>
        <taxon>Panicodae</taxon>
        <taxon>Paniceae</taxon>
        <taxon>Anthephorinae</taxon>
        <taxon>Digitaria</taxon>
    </lineage>
</organism>
<dbReference type="SUPFAM" id="SSF52833">
    <property type="entry name" value="Thioredoxin-like"/>
    <property type="match status" value="1"/>
</dbReference>
<dbReference type="InterPro" id="IPR010987">
    <property type="entry name" value="Glutathione-S-Trfase_C-like"/>
</dbReference>